<dbReference type="InterPro" id="IPR042087">
    <property type="entry name" value="DNA_pol_B_thumb"/>
</dbReference>
<dbReference type="InterPro" id="IPR023211">
    <property type="entry name" value="DNA_pol_palm_dom_sf"/>
</dbReference>
<evidence type="ECO:0000256" key="11">
    <source>
        <dbReference type="ARBA" id="ARBA00022932"/>
    </source>
</evidence>
<dbReference type="GeneID" id="80541370"/>
<comment type="similarity">
    <text evidence="3 17">Belongs to the DNA polymerase type-B family.</text>
</comment>
<dbReference type="GO" id="GO:0003677">
    <property type="term" value="F:DNA binding"/>
    <property type="evidence" value="ECO:0007669"/>
    <property type="project" value="UniProtKB-KW"/>
</dbReference>
<evidence type="ECO:0000256" key="3">
    <source>
        <dbReference type="ARBA" id="ARBA00005755"/>
    </source>
</evidence>
<evidence type="ECO:0000256" key="4">
    <source>
        <dbReference type="ARBA" id="ARBA00022562"/>
    </source>
</evidence>
<evidence type="ECO:0000256" key="17">
    <source>
        <dbReference type="RuleBase" id="RU000442"/>
    </source>
</evidence>
<keyword evidence="11 17" id="KW-0239">DNA-directed DNA polymerase</keyword>
<reference evidence="20" key="1">
    <citation type="journal article" date="2019" name="Vet. Microbiol.">
        <title>Molecular and microscopic characterisation of a novel pathogenic herpesvirus from Indian ringneck parrots (Psittacula krameri).</title>
        <authorList>
            <person name="Sutherland M."/>
            <person name="Sarker S."/>
            <person name="Raidal S.R."/>
        </authorList>
    </citation>
    <scope>NUCLEOTIDE SEQUENCE</scope>
    <source>
        <strain evidence="20">PsHV 5</strain>
    </source>
</reference>
<dbReference type="GO" id="GO:0006261">
    <property type="term" value="P:DNA-templated DNA replication"/>
    <property type="evidence" value="ECO:0007669"/>
    <property type="project" value="TreeGrafter"/>
</dbReference>
<evidence type="ECO:0000256" key="12">
    <source>
        <dbReference type="ARBA" id="ARBA00023109"/>
    </source>
</evidence>
<evidence type="ECO:0000256" key="15">
    <source>
        <dbReference type="ARBA" id="ARBA00025601"/>
    </source>
</evidence>
<name>A0A5P9JP50_9ALPH</name>
<organism evidence="20 21">
    <name type="scientific">Psittacid alphaherpesvirus 5</name>
    <dbReference type="NCBI Taxonomy" id="2972693"/>
    <lineage>
        <taxon>Viruses</taxon>
        <taxon>Duplodnaviria</taxon>
        <taxon>Heunggongvirae</taxon>
        <taxon>Peploviricota</taxon>
        <taxon>Herviviricetes</taxon>
        <taxon>Herpesvirales</taxon>
        <taxon>Orthoherpesviridae</taxon>
        <taxon>Alphaherpesvirinae</taxon>
        <taxon>Iltovirus</taxon>
        <taxon>Iltovirus psittacidalpha5</taxon>
    </lineage>
</organism>
<dbReference type="SMART" id="SM00486">
    <property type="entry name" value="POLBc"/>
    <property type="match status" value="1"/>
</dbReference>
<dbReference type="Pfam" id="PF03104">
    <property type="entry name" value="DNA_pol_B_exo1"/>
    <property type="match status" value="1"/>
</dbReference>
<dbReference type="Proteomes" id="UP001162227">
    <property type="component" value="Segment"/>
</dbReference>
<dbReference type="SUPFAM" id="SSF56672">
    <property type="entry name" value="DNA/RNA polymerases"/>
    <property type="match status" value="1"/>
</dbReference>
<keyword evidence="12" id="KW-1194">Viral DNA replication</keyword>
<evidence type="ECO:0000256" key="9">
    <source>
        <dbReference type="ARBA" id="ARBA00022759"/>
    </source>
</evidence>
<evidence type="ECO:0000313" key="20">
    <source>
        <dbReference type="EMBL" id="QFU14567.1"/>
    </source>
</evidence>
<feature type="domain" description="DNA-directed DNA polymerase family B multifunctional" evidence="18">
    <location>
        <begin position="567"/>
        <end position="1072"/>
    </location>
</feature>
<dbReference type="Gene3D" id="3.30.342.10">
    <property type="entry name" value="DNA Polymerase, chain B, domain 1"/>
    <property type="match status" value="1"/>
</dbReference>
<dbReference type="EC" id="2.7.7.7" evidence="17"/>
<evidence type="ECO:0000256" key="10">
    <source>
        <dbReference type="ARBA" id="ARBA00022801"/>
    </source>
</evidence>
<keyword evidence="4" id="KW-1048">Host nucleus</keyword>
<evidence type="ECO:0000256" key="16">
    <source>
        <dbReference type="ARBA" id="ARBA00049244"/>
    </source>
</evidence>
<dbReference type="InterPro" id="IPR006133">
    <property type="entry name" value="DNA-dir_DNA_pol_B_exonuc"/>
</dbReference>
<feature type="domain" description="DNA-directed DNA polymerase family B exonuclease" evidence="19">
    <location>
        <begin position="247"/>
        <end position="503"/>
    </location>
</feature>
<dbReference type="KEGG" id="vg:80541370"/>
<dbReference type="PANTHER" id="PTHR10322:SF23">
    <property type="entry name" value="DNA POLYMERASE DELTA CATALYTIC SUBUNIT"/>
    <property type="match status" value="1"/>
</dbReference>
<evidence type="ECO:0000259" key="18">
    <source>
        <dbReference type="Pfam" id="PF00136"/>
    </source>
</evidence>
<keyword evidence="8" id="KW-0540">Nuclease</keyword>
<keyword evidence="14" id="KW-0511">Multifunctional enzyme</keyword>
<dbReference type="Gene3D" id="3.30.420.10">
    <property type="entry name" value="Ribonuclease H-like superfamily/Ribonuclease H"/>
    <property type="match status" value="1"/>
</dbReference>
<evidence type="ECO:0000256" key="7">
    <source>
        <dbReference type="ARBA" id="ARBA00022705"/>
    </source>
</evidence>
<evidence type="ECO:0000256" key="14">
    <source>
        <dbReference type="ARBA" id="ARBA00023268"/>
    </source>
</evidence>
<comment type="function">
    <text evidence="15">Replicates viral genomic DNA. The replication complex is composed of six viral proteins: the DNA polymerase, processivity factor, primase, primase-associated factor, helicase, and ssDNA-binding protein. Additionally, the polymerase contains an intrinsic ribonuclease H (RNase H) activity that specifically degrades RNA/DNA heteroduplexes or duplex DNA substrates in the 5' to 3' direction. Therefore, it can catalyze the excision of the RNA primers that initiate the synthesis of Okazaki fragments at a replication fork during viral DNA replication.</text>
</comment>
<dbReference type="InterPro" id="IPR017964">
    <property type="entry name" value="DNA-dir_DNA_pol_B_CS"/>
</dbReference>
<evidence type="ECO:0000256" key="8">
    <source>
        <dbReference type="ARBA" id="ARBA00022722"/>
    </source>
</evidence>
<comment type="catalytic activity">
    <reaction evidence="1">
        <text>Endonucleolytic cleavage to 5'-phosphomonoester.</text>
        <dbReference type="EC" id="3.1.26.4"/>
    </reaction>
</comment>
<keyword evidence="13 17" id="KW-0238">DNA-binding</keyword>
<dbReference type="Pfam" id="PF00136">
    <property type="entry name" value="DNA_pol_B"/>
    <property type="match status" value="1"/>
</dbReference>
<keyword evidence="21" id="KW-1185">Reference proteome</keyword>
<reference evidence="20" key="2">
    <citation type="submission" date="2019-05" db="EMBL/GenBank/DDBJ databases">
        <authorList>
            <person name="Sutherland M."/>
            <person name="Sarker S."/>
            <person name="Raidal S.R."/>
        </authorList>
    </citation>
    <scope>NUCLEOTIDE SEQUENCE</scope>
    <source>
        <strain evidence="20">PsHV 5</strain>
    </source>
</reference>
<keyword evidence="9" id="KW-0255">Endonuclease</keyword>
<sequence length="1121" mass="127802">MAGSGLETICGGGPNTHTSYYTRVESFTHICPISLLTGQRHGTHIGVSHTKPKFTVNGKIMDLLSPGHGIWPERMKYWSDIPSYPSANLYVPDSKSKFYEFHIYDIAESTETVQSTLSWLKPRFLETLNPSGTVITLMGISACKRRVAVHVYGIRPYFFMKKKDVEKATGITGTDQLAAELLRTLQNSTIRNSMMKSANVCSISVDIVIKRDLYYFDATEEEFFLIRVVNSRFLTYLCENFHPEIMKYEANIDAITRFVVDNGFTSFGWYKFILGTGPIQIRHPSCHSTSSDIEVNCLIDNLQVIDRQDFPDYKLLSFDIECKSGGYNDLTFPLAENVEDIVIQISAVVFSLEHRTKEFEILFSLGTCELPSSTYTETETSFDMTSERVNKEASVIVCECFSELELILCFMTFIKQYSPEMITGYNITGFDWPFLYHRMTEIYGMRVDGYGKFNTRGIFKVQEIPTSGFGKVRKVKINGMITIDMMQIVMEKVKMPSYRLNAVASSILGQGKVDLHYRDLPELFSSGPKERGRIGEYCIHDSRLVTQLFFKFMPHLELSAVANLACIPLSRAIYDGQQIRVLTCLLQRARKHGFVLPSRVNKHTDAVDITDDLCIADSELPKGRVVGYQGAKVLDPDIGFHVDPVMVFDFASLYPSIIQCNNLCYTTLTFNESVISHLREGDDYIKVELQGRSLYFVRKHIRQSLLGDLLTDWLMMRKKIRERIKTVSTDDEKILLDKQQLAIKTVCNSVYGFTGVATGLLPCLEIAATVTFLGRQMLLTTKTYVEQHWQNYESFKKRFPDAFRDAESTGEQAHSVRVIYGDTDSIFVKICGVPIEGLVRVGDIMAAEITKELFQTPVKLECEKTFSRLLMIAKKKYIGTMYGGKMLMKGVDMVRKTNCRYVTKVAQNFVDVLFYDDEVSQTASHISRCDPRMWEYTEIPIGFRKLEKLLKDAHSKISNSEIDVKELVMTAELSRDPSQYTNEKIAHLTVYHKRVARGEQAPQIKERIEYVIVALGQQNSDDPASAISRLKETSLISSRAEDPTWAERHSLKLDTEYYYTNLIRTLSVMFNALFKGDTKTADVVLRSFIPNRFDYHIDTHRCIESCHSIFRSVPPLGRNRS</sequence>
<keyword evidence="6 17" id="KW-0548">Nucleotidyltransferase</keyword>
<keyword evidence="7 17" id="KW-0235">DNA replication</keyword>
<evidence type="ECO:0000259" key="19">
    <source>
        <dbReference type="Pfam" id="PF03104"/>
    </source>
</evidence>
<dbReference type="InterPro" id="IPR036397">
    <property type="entry name" value="RNaseH_sf"/>
</dbReference>
<dbReference type="InterPro" id="IPR043502">
    <property type="entry name" value="DNA/RNA_pol_sf"/>
</dbReference>
<evidence type="ECO:0000313" key="21">
    <source>
        <dbReference type="Proteomes" id="UP001162227"/>
    </source>
</evidence>
<dbReference type="InterPro" id="IPR006134">
    <property type="entry name" value="DNA-dir_DNA_pol_B_multi_dom"/>
</dbReference>
<dbReference type="Gene3D" id="3.90.1600.10">
    <property type="entry name" value="Palm domain of DNA polymerase"/>
    <property type="match status" value="1"/>
</dbReference>
<evidence type="ECO:0000256" key="13">
    <source>
        <dbReference type="ARBA" id="ARBA00023125"/>
    </source>
</evidence>
<comment type="subcellular location">
    <subcellularLocation>
        <location evidence="2">Host nucleus</location>
    </subcellularLocation>
</comment>
<dbReference type="Gene3D" id="1.10.132.60">
    <property type="entry name" value="DNA polymerase family B, C-terminal domain"/>
    <property type="match status" value="1"/>
</dbReference>
<dbReference type="PROSITE" id="PS00116">
    <property type="entry name" value="DNA_POLYMERASE_B"/>
    <property type="match status" value="1"/>
</dbReference>
<dbReference type="GO" id="GO:0004523">
    <property type="term" value="F:RNA-DNA hybrid ribonuclease activity"/>
    <property type="evidence" value="ECO:0007669"/>
    <property type="project" value="UniProtKB-EC"/>
</dbReference>
<dbReference type="GO" id="GO:0000166">
    <property type="term" value="F:nucleotide binding"/>
    <property type="evidence" value="ECO:0007669"/>
    <property type="project" value="InterPro"/>
</dbReference>
<dbReference type="RefSeq" id="YP_010802597.1">
    <property type="nucleotide sequence ID" value="NC_077028.1"/>
</dbReference>
<keyword evidence="5 17" id="KW-0808">Transferase</keyword>
<dbReference type="GO" id="GO:0039693">
    <property type="term" value="P:viral DNA genome replication"/>
    <property type="evidence" value="ECO:0007669"/>
    <property type="project" value="UniProtKB-KW"/>
</dbReference>
<dbReference type="Gene3D" id="1.10.287.690">
    <property type="entry name" value="Helix hairpin bin"/>
    <property type="match status" value="1"/>
</dbReference>
<dbReference type="GO" id="GO:0003887">
    <property type="term" value="F:DNA-directed DNA polymerase activity"/>
    <property type="evidence" value="ECO:0007669"/>
    <property type="project" value="UniProtKB-KW"/>
</dbReference>
<accession>A0A5P9JP50</accession>
<protein>
    <recommendedName>
        <fullName evidence="17">DNA polymerase</fullName>
        <ecNumber evidence="17">2.7.7.7</ecNumber>
    </recommendedName>
</protein>
<dbReference type="InterPro" id="IPR012337">
    <property type="entry name" value="RNaseH-like_sf"/>
</dbReference>
<keyword evidence="10" id="KW-0378">Hydrolase</keyword>
<dbReference type="EMBL" id="MK955929">
    <property type="protein sequence ID" value="QFU14567.1"/>
    <property type="molecule type" value="Genomic_DNA"/>
</dbReference>
<dbReference type="PRINTS" id="PR00106">
    <property type="entry name" value="DNAPOLB"/>
</dbReference>
<proteinExistence type="inferred from homology"/>
<evidence type="ECO:0000256" key="2">
    <source>
        <dbReference type="ARBA" id="ARBA00004147"/>
    </source>
</evidence>
<dbReference type="SUPFAM" id="SSF53098">
    <property type="entry name" value="Ribonuclease H-like"/>
    <property type="match status" value="1"/>
</dbReference>
<evidence type="ECO:0000256" key="5">
    <source>
        <dbReference type="ARBA" id="ARBA00022679"/>
    </source>
</evidence>
<dbReference type="PANTHER" id="PTHR10322">
    <property type="entry name" value="DNA POLYMERASE CATALYTIC SUBUNIT"/>
    <property type="match status" value="1"/>
</dbReference>
<dbReference type="GO" id="GO:0042025">
    <property type="term" value="C:host cell nucleus"/>
    <property type="evidence" value="ECO:0007669"/>
    <property type="project" value="UniProtKB-SubCell"/>
</dbReference>
<dbReference type="InterPro" id="IPR006172">
    <property type="entry name" value="DNA-dir_DNA_pol_B"/>
</dbReference>
<comment type="catalytic activity">
    <reaction evidence="16 17">
        <text>DNA(n) + a 2'-deoxyribonucleoside 5'-triphosphate = DNA(n+1) + diphosphate</text>
        <dbReference type="Rhea" id="RHEA:22508"/>
        <dbReference type="Rhea" id="RHEA-COMP:17339"/>
        <dbReference type="Rhea" id="RHEA-COMP:17340"/>
        <dbReference type="ChEBI" id="CHEBI:33019"/>
        <dbReference type="ChEBI" id="CHEBI:61560"/>
        <dbReference type="ChEBI" id="CHEBI:173112"/>
        <dbReference type="EC" id="2.7.7.7"/>
    </reaction>
</comment>
<evidence type="ECO:0000256" key="1">
    <source>
        <dbReference type="ARBA" id="ARBA00000077"/>
    </source>
</evidence>
<evidence type="ECO:0000256" key="6">
    <source>
        <dbReference type="ARBA" id="ARBA00022695"/>
    </source>
</evidence>
<dbReference type="InterPro" id="IPR050240">
    <property type="entry name" value="DNA_pol_type-B"/>
</dbReference>